<organism evidence="3 4">
    <name type="scientific">Luteolibacter ambystomatis</name>
    <dbReference type="NCBI Taxonomy" id="2824561"/>
    <lineage>
        <taxon>Bacteria</taxon>
        <taxon>Pseudomonadati</taxon>
        <taxon>Verrucomicrobiota</taxon>
        <taxon>Verrucomicrobiia</taxon>
        <taxon>Verrucomicrobiales</taxon>
        <taxon>Verrucomicrobiaceae</taxon>
        <taxon>Luteolibacter</taxon>
    </lineage>
</organism>
<dbReference type="PROSITE" id="PS51257">
    <property type="entry name" value="PROKAR_LIPOPROTEIN"/>
    <property type="match status" value="1"/>
</dbReference>
<accession>A0A975PG07</accession>
<sequence>MKQTFAFLVFLTGACSSNLMAATATWTGAYTGVNWNADNGTSSNWTGGAGLFGKPAANDALIFSGTTGLANNNDLAAGTIFTSTTFDATAGAFVIGGNSIVLGGDVTNNSTNAQTINLPLTYTAVRTFNAASGDITLGGVLSGGAASGITKTGANKLTLAGSGTIGNAGAPFPLNLRNGTLRLNGGAYTITGEAAIGDASAGNGAAGNNVNLTIDQGSLAVSSWFSIARGNGVGAVSSDVVLNNAASITTANLGGGYNAASALNLPKGSLTLNNTSTFTVSNNGVNFNFGESAGSNLSVTLNGSSTFTHNAGTATRSRFGMTGKASFKVASPTATANFHAVQLGTAGGSGALINKGNLNLAAAANIGTDILAVGQSANGYGYFCNDNGAATNPTVTAQEVGFGGVASSGTGTGVVDIKSGTFITNSWFAMNRNQTANSSSDAQLNITGGTLKLANSATNNFVNWAGGTGTQTGVINVTGSGVLGSNGTSTDLSLQSADSANSIGIVSIASGGTVQVNSLNAEKYFVADGVNVTAGSSYVNFNNGTLRSNAASTKLLAATLTGVYIHSGGATFDTNGVNSTTAKGLQAPTGNGITSIAVATAGSGYIGRPNVKITGGGGVGATAMATYDEATGTITGITITSPGSGYTSTPTVTLVGGGAATAATVGTVSTGAVTSGGISKIGTGILSLGGTSTYTGATSVTGGTLDIAGTIGSGGGTAITSSTGLTEAATGVIAGASSVSITGGTSTLGGVNTYTGSTSVAAASSLALTGTLGSGTGTAVSTAGTFTESAAGVIAGSSSLSVSGGSASLAGANTYTGSTSVTGGTLTLTGTGNINSTSGLTVNGSGAKLVQTSSTTLSSPVNLGTGTVDGTGLVDTINVGHATGGVVANGNGSFSPLSVNNLTFNGTGAMNVAINSASPGLVVGALTTNAAGPVTLNVSNPIWSNGQTYDVVSYTSLGGAGYSAFTLGTVSGLGARQTANIQNSGASLQVVITGDNPTWTGALSNEWSTAVLASPKNWKSVNLGTSTDFLANDAVIFGDAATGSTSVNIAGGNVVPSSTTFNNTNFAYTIGSTGGFGIAGTGILIKSGINQLTLNSANTYSGGTQFNDGQLNINNASAIGTGPLTLTGSYLDNTSGSPVTLSTNNAQAWNSNALNFIGSNSLNLGTGNVTMSVSPVITTDGSATLTVGGSISGAFGISKTGAGTLALGGAASTFTGGVTFSSGTLAINGAAALGTGAFNIDGGAVLDNTSAGAVTLTTTNNGTWNNDITFTGTQSLNLGAGAITLGGTGDRTFNVVANAFTVGSFTSTQGLVKTGAGTLGLGAAGITNLGGTLTVQAGKIQTGINDLKATGLAGSGTIENGSGVVRWLYITNPVDNTFTGVLQDGAGVGKLGLLKAGAGKLTLTGNSSMGDQVTVNGGLLNVTGSLSLSKTVVPTALAAGGGIRVGTGATLGSAGEVWLSNVENTYGSLNIDGGTVNVGSWLAFGRGGGNGLLTHNGGTLNISTNNLTLGSFGGAATGTIDTLHGVATFRGSSVTDLSATAANQGNIYVGENTTGVMTMMESASVTAHGPNGVIIAKQNTTNSAGVFNLLGGVLTTTSITGGTGTSTANFNGGTVKAFADSATFIATLGNAFVRSGGLTVDLNGKTLTAPQALLAPPGSGISASGLVVSGSGYFEAPIVQITGGDGIGATAIASIDSSGNLTGITVTNPGRNYTVPPTFTLIGGGGTGSVTGTPALVANTSGAVTVKGAGSLTLGGANSYTGLTSVGDSATTNISTLGITNDSGLGSTDAGTIVHGVAPGAGTIGTSLLLGTVTIPAGEGITLDTGAAGQRSSIRVAGTADSAVINGNITLAGSGRAQLYSEGTGASSLVINGNISGTVGDSFAVRGGAAATATGTINGTVSIGTVPFQKTDASVWTINSTGNSWGATTISVGTLKLGVNDALPTTTGITIGQNGQSAIFDLNGKNQTITGLAGVAGSTAISVTSATAATLTMNNTLAQTFGTNGGIISGAIKLVKTGAGTFNLSGIHTYTGDTTVSAGKLSLTNAYLADTADVRLATGATLDLTFAGTDTIDELYIDGVAQAGGTWGAIGSGATHETGLITGTGKLQVTTAGGSAFDTWASSKGLTTGNNGKADNPDGDGLNNLGEFALDGNPLSGVRAGKVVVKVAPVSSVNYLTLTLPVRGSGTTFSGSTEKVSALVDGIIYHVQGSDDLTNFTATVVEVTGTDATNIQSDLPVLSSGWFYRTFRSQNPVSSTSKTFLRAKITE</sequence>
<dbReference type="KEGG" id="lamb:KBB96_05570"/>
<dbReference type="EMBL" id="CP073100">
    <property type="protein sequence ID" value="QUE52358.1"/>
    <property type="molecule type" value="Genomic_DNA"/>
</dbReference>
<evidence type="ECO:0000313" key="3">
    <source>
        <dbReference type="EMBL" id="QUE52358.1"/>
    </source>
</evidence>
<evidence type="ECO:0000313" key="4">
    <source>
        <dbReference type="Proteomes" id="UP000676169"/>
    </source>
</evidence>
<dbReference type="NCBIfam" id="TIGR02601">
    <property type="entry name" value="autotrns_rpt"/>
    <property type="match status" value="4"/>
</dbReference>
<dbReference type="Pfam" id="PF12951">
    <property type="entry name" value="PATR"/>
    <property type="match status" value="7"/>
</dbReference>
<proteinExistence type="predicted"/>
<dbReference type="InterPro" id="IPR011050">
    <property type="entry name" value="Pectin_lyase_fold/virulence"/>
</dbReference>
<evidence type="ECO:0000256" key="2">
    <source>
        <dbReference type="SAM" id="SignalP"/>
    </source>
</evidence>
<name>A0A975PG07_9BACT</name>
<gene>
    <name evidence="3" type="ORF">KBB96_05570</name>
</gene>
<dbReference type="InterPro" id="IPR013425">
    <property type="entry name" value="Autotrns_rpt"/>
</dbReference>
<evidence type="ECO:0000256" key="1">
    <source>
        <dbReference type="ARBA" id="ARBA00022729"/>
    </source>
</evidence>
<dbReference type="SUPFAM" id="SSF51126">
    <property type="entry name" value="Pectin lyase-like"/>
    <property type="match status" value="1"/>
</dbReference>
<feature type="chain" id="PRO_5037478719" evidence="2">
    <location>
        <begin position="22"/>
        <end position="2267"/>
    </location>
</feature>
<protein>
    <submittedName>
        <fullName evidence="3">Autotransporter-associated beta strand repeat-containing protein</fullName>
    </submittedName>
</protein>
<keyword evidence="1 2" id="KW-0732">Signal</keyword>
<feature type="signal peptide" evidence="2">
    <location>
        <begin position="1"/>
        <end position="21"/>
    </location>
</feature>
<dbReference type="Proteomes" id="UP000676169">
    <property type="component" value="Chromosome"/>
</dbReference>
<reference evidence="3" key="1">
    <citation type="submission" date="2021-04" db="EMBL/GenBank/DDBJ databases">
        <title>Luteolibacter sp. 32A isolated from the skin of an Anderson's salamander (Ambystoma andersonii).</title>
        <authorList>
            <person name="Spergser J."/>
            <person name="Busse H.-J."/>
        </authorList>
    </citation>
    <scope>NUCLEOTIDE SEQUENCE</scope>
    <source>
        <strain evidence="3">32A</strain>
    </source>
</reference>
<dbReference type="RefSeq" id="WP_211633269.1">
    <property type="nucleotide sequence ID" value="NZ_CP073100.1"/>
</dbReference>
<keyword evidence="4" id="KW-1185">Reference proteome</keyword>